<dbReference type="Gene3D" id="3.40.50.300">
    <property type="entry name" value="P-loop containing nucleotide triphosphate hydrolases"/>
    <property type="match status" value="1"/>
</dbReference>
<dbReference type="Pfam" id="PF00009">
    <property type="entry name" value="GTP_EFTU"/>
    <property type="match status" value="1"/>
</dbReference>
<proteinExistence type="predicted"/>
<evidence type="ECO:0000256" key="2">
    <source>
        <dbReference type="ARBA" id="ARBA00023134"/>
    </source>
</evidence>
<reference evidence="4" key="1">
    <citation type="journal article" date="2015" name="Nature">
        <title>Complex archaea that bridge the gap between prokaryotes and eukaryotes.</title>
        <authorList>
            <person name="Spang A."/>
            <person name="Saw J.H."/>
            <person name="Jorgensen S.L."/>
            <person name="Zaremba-Niedzwiedzka K."/>
            <person name="Martijn J."/>
            <person name="Lind A.E."/>
            <person name="van Eijk R."/>
            <person name="Schleper C."/>
            <person name="Guy L."/>
            <person name="Ettema T.J."/>
        </authorList>
    </citation>
    <scope>NUCLEOTIDE SEQUENCE</scope>
</reference>
<name>A0A0F9A698_9ZZZZ</name>
<dbReference type="EMBL" id="LAZR01047657">
    <property type="protein sequence ID" value="KKK93715.1"/>
    <property type="molecule type" value="Genomic_DNA"/>
</dbReference>
<keyword evidence="1" id="KW-0547">Nucleotide-binding</keyword>
<dbReference type="SUPFAM" id="SSF52540">
    <property type="entry name" value="P-loop containing nucleoside triphosphate hydrolases"/>
    <property type="match status" value="1"/>
</dbReference>
<dbReference type="GO" id="GO:0003743">
    <property type="term" value="F:translation initiation factor activity"/>
    <property type="evidence" value="ECO:0007669"/>
    <property type="project" value="TreeGrafter"/>
</dbReference>
<dbReference type="InterPro" id="IPR008964">
    <property type="entry name" value="Invasin/intimin_cell_adhesion"/>
</dbReference>
<dbReference type="AlphaFoldDB" id="A0A0F9A698"/>
<organism evidence="4">
    <name type="scientific">marine sediment metagenome</name>
    <dbReference type="NCBI Taxonomy" id="412755"/>
    <lineage>
        <taxon>unclassified sequences</taxon>
        <taxon>metagenomes</taxon>
        <taxon>ecological metagenomes</taxon>
    </lineage>
</organism>
<dbReference type="InterPro" id="IPR013783">
    <property type="entry name" value="Ig-like_fold"/>
</dbReference>
<protein>
    <recommendedName>
        <fullName evidence="3">Tr-type G domain-containing protein</fullName>
    </recommendedName>
</protein>
<dbReference type="SUPFAM" id="SSF49373">
    <property type="entry name" value="Invasin/intimin cell-adhesion fragments"/>
    <property type="match status" value="1"/>
</dbReference>
<dbReference type="GO" id="GO:0005829">
    <property type="term" value="C:cytosol"/>
    <property type="evidence" value="ECO:0007669"/>
    <property type="project" value="TreeGrafter"/>
</dbReference>
<evidence type="ECO:0000313" key="4">
    <source>
        <dbReference type="EMBL" id="KKK93715.1"/>
    </source>
</evidence>
<dbReference type="PANTHER" id="PTHR43381">
    <property type="entry name" value="TRANSLATION INITIATION FACTOR IF-2-RELATED"/>
    <property type="match status" value="1"/>
</dbReference>
<dbReference type="InterPro" id="IPR015760">
    <property type="entry name" value="TIF_IF2"/>
</dbReference>
<dbReference type="PANTHER" id="PTHR43381:SF5">
    <property type="entry name" value="TR-TYPE G DOMAIN-CONTAINING PROTEIN"/>
    <property type="match status" value="1"/>
</dbReference>
<comment type="caution">
    <text evidence="4">The sequence shown here is derived from an EMBL/GenBank/DDBJ whole genome shotgun (WGS) entry which is preliminary data.</text>
</comment>
<evidence type="ECO:0000256" key="1">
    <source>
        <dbReference type="ARBA" id="ARBA00022741"/>
    </source>
</evidence>
<gene>
    <name evidence="4" type="ORF">LCGC14_2690100</name>
</gene>
<dbReference type="GO" id="GO:0005525">
    <property type="term" value="F:GTP binding"/>
    <property type="evidence" value="ECO:0007669"/>
    <property type="project" value="UniProtKB-KW"/>
</dbReference>
<dbReference type="Gene3D" id="2.60.40.10">
    <property type="entry name" value="Immunoglobulins"/>
    <property type="match status" value="1"/>
</dbReference>
<accession>A0A0F9A698</accession>
<dbReference type="InterPro" id="IPR027417">
    <property type="entry name" value="P-loop_NTPase"/>
</dbReference>
<keyword evidence="2" id="KW-0342">GTP-binding</keyword>
<sequence length="180" mass="19695">MPSTLEVQLKTTNEFITSESEWALLNVTITAKKRAIKSATVTFVVTSGTGTFTETSVTTDKYGHADTRFQASETGRIDVKATATKSGYTSGSFTITILGVVEGSTYSSKDSLYLNLITERKKNILFELRSYLDNDKEITFLDTPGHEAFTAMRARGAQITDLAIIVVAADDDVMPETIEE</sequence>
<dbReference type="GO" id="GO:0003924">
    <property type="term" value="F:GTPase activity"/>
    <property type="evidence" value="ECO:0007669"/>
    <property type="project" value="InterPro"/>
</dbReference>
<feature type="domain" description="Tr-type G" evidence="3">
    <location>
        <begin position="120"/>
        <end position="179"/>
    </location>
</feature>
<evidence type="ECO:0000259" key="3">
    <source>
        <dbReference type="Pfam" id="PF00009"/>
    </source>
</evidence>
<dbReference type="InterPro" id="IPR000795">
    <property type="entry name" value="T_Tr_GTP-bd_dom"/>
</dbReference>